<sequence length="217" mass="22734">MIAQLKSVLLVGLFLASIVSAHFTLDYPPTRGFDEDKEPNFCGGFPTNGTGRHLFPLSGPVPILIGSHHQSAQVAIILSLDADPQTFEEFNGTNEVNFLMPFGTIQGQGEFCFTVDISTLADQLSPPPVNGSLATLQVEFNGGDGLLFQCSDLILIQGLSTPNTVTCANSTTFASSSISSNSTSSSVQAHAAHSTAGHLQISLLVLGSGIGVAWVLL</sequence>
<evidence type="ECO:0000256" key="7">
    <source>
        <dbReference type="ARBA" id="ARBA00023288"/>
    </source>
</evidence>
<dbReference type="InterPro" id="IPR046936">
    <property type="entry name" value="BIM1-like"/>
</dbReference>
<dbReference type="GO" id="GO:0098552">
    <property type="term" value="C:side of membrane"/>
    <property type="evidence" value="ECO:0007669"/>
    <property type="project" value="UniProtKB-KW"/>
</dbReference>
<keyword evidence="6" id="KW-0325">Glycoprotein</keyword>
<keyword evidence="5" id="KW-0472">Membrane</keyword>
<evidence type="ECO:0000259" key="9">
    <source>
        <dbReference type="Pfam" id="PF20238"/>
    </source>
</evidence>
<dbReference type="PANTHER" id="PTHR34992">
    <property type="entry name" value="HYPHAL ANASTAMOSIS-7 PROTEIN"/>
    <property type="match status" value="1"/>
</dbReference>
<dbReference type="GO" id="GO:0005886">
    <property type="term" value="C:plasma membrane"/>
    <property type="evidence" value="ECO:0007669"/>
    <property type="project" value="UniProtKB-SubCell"/>
</dbReference>
<evidence type="ECO:0000256" key="6">
    <source>
        <dbReference type="ARBA" id="ARBA00023180"/>
    </source>
</evidence>
<reference evidence="10" key="1">
    <citation type="submission" date="2013-11" db="EMBL/GenBank/DDBJ databases">
        <title>Genome sequence of the fusiform rust pathogen reveals effectors for host alternation and coevolution with pine.</title>
        <authorList>
            <consortium name="DOE Joint Genome Institute"/>
            <person name="Smith K."/>
            <person name="Pendleton A."/>
            <person name="Kubisiak T."/>
            <person name="Anderson C."/>
            <person name="Salamov A."/>
            <person name="Aerts A."/>
            <person name="Riley R."/>
            <person name="Clum A."/>
            <person name="Lindquist E."/>
            <person name="Ence D."/>
            <person name="Campbell M."/>
            <person name="Kronenberg Z."/>
            <person name="Feau N."/>
            <person name="Dhillon B."/>
            <person name="Hamelin R."/>
            <person name="Burleigh J."/>
            <person name="Smith J."/>
            <person name="Yandell M."/>
            <person name="Nelson C."/>
            <person name="Grigoriev I."/>
            <person name="Davis J."/>
        </authorList>
    </citation>
    <scope>NUCLEOTIDE SEQUENCE</scope>
    <source>
        <strain evidence="10">G11</strain>
    </source>
</reference>
<organism evidence="10 11">
    <name type="scientific">Cronartium quercuum f. sp. fusiforme G11</name>
    <dbReference type="NCBI Taxonomy" id="708437"/>
    <lineage>
        <taxon>Eukaryota</taxon>
        <taxon>Fungi</taxon>
        <taxon>Dikarya</taxon>
        <taxon>Basidiomycota</taxon>
        <taxon>Pucciniomycotina</taxon>
        <taxon>Pucciniomycetes</taxon>
        <taxon>Pucciniales</taxon>
        <taxon>Coleosporiaceae</taxon>
        <taxon>Cronartium</taxon>
    </lineage>
</organism>
<evidence type="ECO:0000256" key="8">
    <source>
        <dbReference type="SAM" id="SignalP"/>
    </source>
</evidence>
<dbReference type="CDD" id="cd21176">
    <property type="entry name" value="LPMO_auxiliary-like"/>
    <property type="match status" value="1"/>
</dbReference>
<evidence type="ECO:0000256" key="4">
    <source>
        <dbReference type="ARBA" id="ARBA00022729"/>
    </source>
</evidence>
<keyword evidence="3" id="KW-0336">GPI-anchor</keyword>
<dbReference type="Pfam" id="PF20238">
    <property type="entry name" value="BIM1-like_dom"/>
    <property type="match status" value="1"/>
</dbReference>
<proteinExistence type="predicted"/>
<evidence type="ECO:0000256" key="1">
    <source>
        <dbReference type="ARBA" id="ARBA00004609"/>
    </source>
</evidence>
<dbReference type="InterPro" id="IPR046530">
    <property type="entry name" value="BIM1-like_dom"/>
</dbReference>
<accession>A0A9P6NL02</accession>
<keyword evidence="7" id="KW-0449">Lipoprotein</keyword>
<evidence type="ECO:0000313" key="10">
    <source>
        <dbReference type="EMBL" id="KAG0148980.1"/>
    </source>
</evidence>
<keyword evidence="2" id="KW-1003">Cell membrane</keyword>
<feature type="signal peptide" evidence="8">
    <location>
        <begin position="1"/>
        <end position="21"/>
    </location>
</feature>
<gene>
    <name evidence="10" type="ORF">CROQUDRAFT_359464</name>
</gene>
<comment type="subcellular location">
    <subcellularLocation>
        <location evidence="1">Cell membrane</location>
        <topology evidence="1">Lipid-anchor</topology>
        <topology evidence="1">GPI-anchor</topology>
    </subcellularLocation>
</comment>
<evidence type="ECO:0000313" key="11">
    <source>
        <dbReference type="Proteomes" id="UP000886653"/>
    </source>
</evidence>
<dbReference type="OrthoDB" id="2146436at2759"/>
<dbReference type="AlphaFoldDB" id="A0A9P6NL02"/>
<evidence type="ECO:0000256" key="3">
    <source>
        <dbReference type="ARBA" id="ARBA00022622"/>
    </source>
</evidence>
<keyword evidence="4 8" id="KW-0732">Signal</keyword>
<evidence type="ECO:0000256" key="2">
    <source>
        <dbReference type="ARBA" id="ARBA00022475"/>
    </source>
</evidence>
<comment type="caution">
    <text evidence="10">The sequence shown here is derived from an EMBL/GenBank/DDBJ whole genome shotgun (WGS) entry which is preliminary data.</text>
</comment>
<name>A0A9P6NL02_9BASI</name>
<feature type="domain" description="Copper acquisition factor BIM1-like" evidence="9">
    <location>
        <begin position="20"/>
        <end position="171"/>
    </location>
</feature>
<dbReference type="EMBL" id="MU167231">
    <property type="protein sequence ID" value="KAG0148980.1"/>
    <property type="molecule type" value="Genomic_DNA"/>
</dbReference>
<evidence type="ECO:0000256" key="5">
    <source>
        <dbReference type="ARBA" id="ARBA00023136"/>
    </source>
</evidence>
<feature type="chain" id="PRO_5040126055" description="Copper acquisition factor BIM1-like domain-containing protein" evidence="8">
    <location>
        <begin position="22"/>
        <end position="217"/>
    </location>
</feature>
<protein>
    <recommendedName>
        <fullName evidence="9">Copper acquisition factor BIM1-like domain-containing protein</fullName>
    </recommendedName>
</protein>
<dbReference type="PANTHER" id="PTHR34992:SF11">
    <property type="entry name" value="COPPER ACQUISITION FACTOR BIM1-LIKE DOMAIN-CONTAINING PROTEIN"/>
    <property type="match status" value="1"/>
</dbReference>
<keyword evidence="11" id="KW-1185">Reference proteome</keyword>
<dbReference type="Proteomes" id="UP000886653">
    <property type="component" value="Unassembled WGS sequence"/>
</dbReference>